<dbReference type="InterPro" id="IPR051701">
    <property type="entry name" value="Mito_OM_Translocase_MSP1"/>
</dbReference>
<dbReference type="InterPro" id="IPR027417">
    <property type="entry name" value="P-loop_NTPase"/>
</dbReference>
<proteinExistence type="predicted"/>
<dbReference type="EMBL" id="JBBNAE010000003">
    <property type="protein sequence ID" value="KAK9137832.1"/>
    <property type="molecule type" value="Genomic_DNA"/>
</dbReference>
<dbReference type="Pfam" id="PF17862">
    <property type="entry name" value="AAA_lid_3"/>
    <property type="match status" value="1"/>
</dbReference>
<dbReference type="PANTHER" id="PTHR45644">
    <property type="entry name" value="AAA ATPASE, PUTATIVE (AFU_ORTHOLOGUE AFUA_2G12920)-RELATED-RELATED"/>
    <property type="match status" value="1"/>
</dbReference>
<feature type="domain" description="AAA ATPase AAA+ lid" evidence="4">
    <location>
        <begin position="66"/>
        <end position="100"/>
    </location>
</feature>
<comment type="subcellular location">
    <subcellularLocation>
        <location evidence="1">Mitochondrion membrane</location>
        <topology evidence="1">Single-pass membrane protein</topology>
    </subcellularLocation>
</comment>
<dbReference type="Gene3D" id="3.40.50.300">
    <property type="entry name" value="P-loop containing nucleotide triphosphate hydrolases"/>
    <property type="match status" value="1"/>
</dbReference>
<evidence type="ECO:0000256" key="1">
    <source>
        <dbReference type="ARBA" id="ARBA00004304"/>
    </source>
</evidence>
<name>A0AAP0JPL5_9MAGN</name>
<dbReference type="AlphaFoldDB" id="A0AAP0JPL5"/>
<keyword evidence="2" id="KW-0547">Nucleotide-binding</keyword>
<dbReference type="GO" id="GO:0005741">
    <property type="term" value="C:mitochondrial outer membrane"/>
    <property type="evidence" value="ECO:0007669"/>
    <property type="project" value="TreeGrafter"/>
</dbReference>
<evidence type="ECO:0000256" key="3">
    <source>
        <dbReference type="ARBA" id="ARBA00022840"/>
    </source>
</evidence>
<sequence length="141" mass="16030">MEHSYSAIHLANARVMILAATNQPLELDEAILRRIPQAFEIGMPDCSERVKILKTILKCEKVEEGFDYEHVARLCEEYTGSDLFELCKQATYLAVSDILRDEKEGKPTRRAPRPMSQSDLQYVLATSMTMKVAATEYSRLS</sequence>
<dbReference type="PANTHER" id="PTHR45644:SF3">
    <property type="entry name" value="FI08533P-RELATED"/>
    <property type="match status" value="1"/>
</dbReference>
<evidence type="ECO:0000313" key="5">
    <source>
        <dbReference type="EMBL" id="KAK9137832.1"/>
    </source>
</evidence>
<reference evidence="5 6" key="1">
    <citation type="submission" date="2024-01" db="EMBL/GenBank/DDBJ databases">
        <title>Genome assemblies of Stephania.</title>
        <authorList>
            <person name="Yang L."/>
        </authorList>
    </citation>
    <scope>NUCLEOTIDE SEQUENCE [LARGE SCALE GENOMIC DNA]</scope>
    <source>
        <strain evidence="5">QJT</strain>
        <tissue evidence="5">Leaf</tissue>
    </source>
</reference>
<evidence type="ECO:0000256" key="2">
    <source>
        <dbReference type="ARBA" id="ARBA00022741"/>
    </source>
</evidence>
<comment type="caution">
    <text evidence="5">The sequence shown here is derived from an EMBL/GenBank/DDBJ whole genome shotgun (WGS) entry which is preliminary data.</text>
</comment>
<evidence type="ECO:0000259" key="4">
    <source>
        <dbReference type="Pfam" id="PF17862"/>
    </source>
</evidence>
<keyword evidence="6" id="KW-1185">Reference proteome</keyword>
<dbReference type="SUPFAM" id="SSF52540">
    <property type="entry name" value="P-loop containing nucleoside triphosphate hydrolases"/>
    <property type="match status" value="1"/>
</dbReference>
<dbReference type="InterPro" id="IPR003960">
    <property type="entry name" value="ATPase_AAA_CS"/>
</dbReference>
<dbReference type="GO" id="GO:0005524">
    <property type="term" value="F:ATP binding"/>
    <property type="evidence" value="ECO:0007669"/>
    <property type="project" value="UniProtKB-KW"/>
</dbReference>
<keyword evidence="3" id="KW-0067">ATP-binding</keyword>
<evidence type="ECO:0000313" key="6">
    <source>
        <dbReference type="Proteomes" id="UP001417504"/>
    </source>
</evidence>
<dbReference type="Gene3D" id="1.10.8.60">
    <property type="match status" value="1"/>
</dbReference>
<dbReference type="InterPro" id="IPR041569">
    <property type="entry name" value="AAA_lid_3"/>
</dbReference>
<gene>
    <name evidence="5" type="ORF">Sjap_008426</name>
</gene>
<dbReference type="Proteomes" id="UP001417504">
    <property type="component" value="Unassembled WGS sequence"/>
</dbReference>
<dbReference type="GO" id="GO:0016887">
    <property type="term" value="F:ATP hydrolysis activity"/>
    <property type="evidence" value="ECO:0007669"/>
    <property type="project" value="InterPro"/>
</dbReference>
<accession>A0AAP0JPL5</accession>
<organism evidence="5 6">
    <name type="scientific">Stephania japonica</name>
    <dbReference type="NCBI Taxonomy" id="461633"/>
    <lineage>
        <taxon>Eukaryota</taxon>
        <taxon>Viridiplantae</taxon>
        <taxon>Streptophyta</taxon>
        <taxon>Embryophyta</taxon>
        <taxon>Tracheophyta</taxon>
        <taxon>Spermatophyta</taxon>
        <taxon>Magnoliopsida</taxon>
        <taxon>Ranunculales</taxon>
        <taxon>Menispermaceae</taxon>
        <taxon>Menispermoideae</taxon>
        <taxon>Cissampelideae</taxon>
        <taxon>Stephania</taxon>
    </lineage>
</organism>
<dbReference type="PROSITE" id="PS00674">
    <property type="entry name" value="AAA"/>
    <property type="match status" value="1"/>
</dbReference>
<protein>
    <recommendedName>
        <fullName evidence="4">AAA ATPase AAA+ lid domain-containing protein</fullName>
    </recommendedName>
</protein>